<evidence type="ECO:0000313" key="9">
    <source>
        <dbReference type="EMBL" id="WKN36548.1"/>
    </source>
</evidence>
<name>A0AA49JD99_9BACT</name>
<keyword evidence="2" id="KW-1003">Cell membrane</keyword>
<feature type="transmembrane region" description="Helical" evidence="6">
    <location>
        <begin position="357"/>
        <end position="379"/>
    </location>
</feature>
<feature type="transmembrane region" description="Helical" evidence="6">
    <location>
        <begin position="828"/>
        <end position="846"/>
    </location>
</feature>
<evidence type="ECO:0000256" key="3">
    <source>
        <dbReference type="ARBA" id="ARBA00022692"/>
    </source>
</evidence>
<feature type="transmembrane region" description="Helical" evidence="6">
    <location>
        <begin position="786"/>
        <end position="808"/>
    </location>
</feature>
<dbReference type="GO" id="GO:0022857">
    <property type="term" value="F:transmembrane transporter activity"/>
    <property type="evidence" value="ECO:0007669"/>
    <property type="project" value="TreeGrafter"/>
</dbReference>
<dbReference type="PANTHER" id="PTHR30572">
    <property type="entry name" value="MEMBRANE COMPONENT OF TRANSPORTER-RELATED"/>
    <property type="match status" value="1"/>
</dbReference>
<proteinExistence type="predicted"/>
<evidence type="ECO:0000256" key="2">
    <source>
        <dbReference type="ARBA" id="ARBA00022475"/>
    </source>
</evidence>
<sequence>MNDYPTPPKNALHFLRWFCRDEYIEEIEGNLVELFEKEHQYSPQKANRTFTLNVLRHFRPMFIRSFQFDNTLTQPVMIKHNLLLALRNFQRYKSSFFINLIGLSTGLACVLFIYLWVTDELSVDKFHEQDSQLYQIMENVDQAGGMITRQTTSGPTAQALVSEMPEVENAVTTTSDHVMSFMLSVGDEDIEADGFYASMDFFQVFSYDLVQGDKAQVLSDKKSIVISEALARSLFGTAENVVGNIIEVQHEKEYQVSGVFENVPARSSVQFDFVLTFEGFWDENEWVTNWFNTAPQTYVLFKEGTDIAQFNQKIADLVRIKTDGQADHRTPFATKYSNAYLYNQYENGVQSGGRIEYVQLFSIIALFILLIACINFMNLSTARASRRMKEVGVKKAIGARRTTLIFQYLGESLLLVFLSLLLALLLVGVFLPQFNDITEKQLTLTLDITFSLSLLGIVLLTGLVAGSYPALYLSGFNPAKVLKGKLNNLAGEVWIRKGLVVFQFTLSVILIVSVWVVYKQIEYVQNQSLGYEKDNILLLNREGPLRDAEKLNTFLEEARRIPGVLDASSSEHDMTGHNGGTYGVVWPGKDPEDRTEFERVAVGYDMIEMLGIEMQAGRSFSEEFSSENAKIIFNEAAIEFMGLTDPIGKVVQLWGEDKEIIGVAKDFHFDSFREEVKPLFFRFSPESTNYIMAKVEAGREREAIESLQRLFNDFNVGFTFNYRFLDEDYQALYVAEQRVSTLSKYFAGIAILISCLGLFGLASFMAERRLKEIGIRKVLGSSSINIVYLLSAGFTKMVLIAIFIALPISYFITQQWLQGFAFSIDLEWWYFAGAGVVALVIAWFTVGVQTIKAANVNPVQCLKDE</sequence>
<evidence type="ECO:0000259" key="8">
    <source>
        <dbReference type="Pfam" id="PF12704"/>
    </source>
</evidence>
<dbReference type="PANTHER" id="PTHR30572:SF18">
    <property type="entry name" value="ABC-TYPE MACROLIDE FAMILY EXPORT SYSTEM PERMEASE COMPONENT 2"/>
    <property type="match status" value="1"/>
</dbReference>
<feature type="transmembrane region" description="Helical" evidence="6">
    <location>
        <begin position="404"/>
        <end position="430"/>
    </location>
</feature>
<dbReference type="Pfam" id="PF12704">
    <property type="entry name" value="MacB_PCD"/>
    <property type="match status" value="1"/>
</dbReference>
<dbReference type="InterPro" id="IPR047699">
    <property type="entry name" value="Permease_put_prefix"/>
</dbReference>
<keyword evidence="3 6" id="KW-0812">Transmembrane</keyword>
<feature type="transmembrane region" description="Helical" evidence="6">
    <location>
        <begin position="494"/>
        <end position="518"/>
    </location>
</feature>
<dbReference type="AlphaFoldDB" id="A0AA49JD99"/>
<dbReference type="InterPro" id="IPR003838">
    <property type="entry name" value="ABC3_permease_C"/>
</dbReference>
<evidence type="ECO:0000256" key="1">
    <source>
        <dbReference type="ARBA" id="ARBA00004651"/>
    </source>
</evidence>
<feature type="domain" description="MacB-like periplasmic core" evidence="8">
    <location>
        <begin position="97"/>
        <end position="316"/>
    </location>
</feature>
<comment type="subcellular location">
    <subcellularLocation>
        <location evidence="1">Cell membrane</location>
        <topology evidence="1">Multi-pass membrane protein</topology>
    </subcellularLocation>
</comment>
<protein>
    <submittedName>
        <fullName evidence="9">ABC transporter permease</fullName>
    </submittedName>
</protein>
<feature type="domain" description="ABC3 transporter permease C-terminal" evidence="7">
    <location>
        <begin position="746"/>
        <end position="858"/>
    </location>
</feature>
<feature type="transmembrane region" description="Helical" evidence="6">
    <location>
        <begin position="96"/>
        <end position="117"/>
    </location>
</feature>
<feature type="transmembrane region" description="Helical" evidence="6">
    <location>
        <begin position="450"/>
        <end position="473"/>
    </location>
</feature>
<dbReference type="NCBIfam" id="NF038404">
    <property type="entry name" value="perm_prefix_2"/>
    <property type="match status" value="1"/>
</dbReference>
<reference evidence="9" key="1">
    <citation type="journal article" date="2023" name="Comput. Struct. Biotechnol. J.">
        <title>Discovery of a novel marine Bacteroidetes with a rich repertoire of carbohydrate-active enzymes.</title>
        <authorList>
            <person name="Chen B."/>
            <person name="Liu G."/>
            <person name="Chen Q."/>
            <person name="Wang H."/>
            <person name="Liu L."/>
            <person name="Tang K."/>
        </authorList>
    </citation>
    <scope>NUCLEOTIDE SEQUENCE</scope>
    <source>
        <strain evidence="9">TK19036</strain>
    </source>
</reference>
<feature type="domain" description="ABC3 transporter permease C-terminal" evidence="7">
    <location>
        <begin position="363"/>
        <end position="473"/>
    </location>
</feature>
<evidence type="ECO:0000259" key="7">
    <source>
        <dbReference type="Pfam" id="PF02687"/>
    </source>
</evidence>
<keyword evidence="4 6" id="KW-1133">Transmembrane helix</keyword>
<dbReference type="GO" id="GO:0005886">
    <property type="term" value="C:plasma membrane"/>
    <property type="evidence" value="ECO:0007669"/>
    <property type="project" value="UniProtKB-SubCell"/>
</dbReference>
<dbReference type="EMBL" id="CP120682">
    <property type="protein sequence ID" value="WKN36548.1"/>
    <property type="molecule type" value="Genomic_DNA"/>
</dbReference>
<accession>A0AA49JD99</accession>
<evidence type="ECO:0000256" key="6">
    <source>
        <dbReference type="SAM" id="Phobius"/>
    </source>
</evidence>
<organism evidence="9">
    <name type="scientific">Roseihalotalea indica</name>
    <dbReference type="NCBI Taxonomy" id="2867963"/>
    <lineage>
        <taxon>Bacteria</taxon>
        <taxon>Pseudomonadati</taxon>
        <taxon>Bacteroidota</taxon>
        <taxon>Cytophagia</taxon>
        <taxon>Cytophagales</taxon>
        <taxon>Catalimonadaceae</taxon>
        <taxon>Roseihalotalea</taxon>
    </lineage>
</organism>
<keyword evidence="5 6" id="KW-0472">Membrane</keyword>
<dbReference type="InterPro" id="IPR025857">
    <property type="entry name" value="MacB_PCD"/>
</dbReference>
<reference evidence="9" key="2">
    <citation type="journal article" date="2024" name="Antonie Van Leeuwenhoek">
        <title>Roseihalotalea indica gen. nov., sp. nov., a halophilic Bacteroidetes from mesopelagic Southwest Indian Ocean with higher carbohydrate metabolic potential.</title>
        <authorList>
            <person name="Chen B."/>
            <person name="Zhang M."/>
            <person name="Lin D."/>
            <person name="Ye J."/>
            <person name="Tang K."/>
        </authorList>
    </citation>
    <scope>NUCLEOTIDE SEQUENCE</scope>
    <source>
        <strain evidence="9">TK19036</strain>
    </source>
</reference>
<evidence type="ECO:0000256" key="5">
    <source>
        <dbReference type="ARBA" id="ARBA00023136"/>
    </source>
</evidence>
<feature type="transmembrane region" description="Helical" evidence="6">
    <location>
        <begin position="745"/>
        <end position="766"/>
    </location>
</feature>
<dbReference type="InterPro" id="IPR050250">
    <property type="entry name" value="Macrolide_Exporter_MacB"/>
</dbReference>
<dbReference type="Pfam" id="PF02687">
    <property type="entry name" value="FtsX"/>
    <property type="match status" value="2"/>
</dbReference>
<evidence type="ECO:0000256" key="4">
    <source>
        <dbReference type="ARBA" id="ARBA00022989"/>
    </source>
</evidence>
<gene>
    <name evidence="9" type="ORF">K4G66_29740</name>
</gene>